<dbReference type="InterPro" id="IPR000073">
    <property type="entry name" value="AB_hydrolase_1"/>
</dbReference>
<dbReference type="PATRIC" id="fig|1280952.3.peg.1689"/>
<proteinExistence type="predicted"/>
<keyword evidence="3" id="KW-1185">Reference proteome</keyword>
<reference evidence="2 3" key="1">
    <citation type="journal article" date="2014" name="Antonie Van Leeuwenhoek">
        <title>Hyphomonas beringensis sp. nov. and Hyphomonas chukchiensis sp. nov., isolated from surface seawater of the Bering Sea and Chukchi Sea.</title>
        <authorList>
            <person name="Li C."/>
            <person name="Lai Q."/>
            <person name="Li G."/>
            <person name="Dong C."/>
            <person name="Wang J."/>
            <person name="Liao Y."/>
            <person name="Shao Z."/>
        </authorList>
    </citation>
    <scope>NUCLEOTIDE SEQUENCE [LARGE SCALE GENOMIC DNA]</scope>
    <source>
        <strain evidence="2 3">VP2</strain>
    </source>
</reference>
<dbReference type="InterPro" id="IPR029058">
    <property type="entry name" value="AB_hydrolase_fold"/>
</dbReference>
<evidence type="ECO:0000313" key="2">
    <source>
        <dbReference type="EMBL" id="KCZ88391.1"/>
    </source>
</evidence>
<dbReference type="AlphaFoldDB" id="A0A059FCW9"/>
<dbReference type="Gene3D" id="3.40.50.1820">
    <property type="entry name" value="alpha/beta hydrolase"/>
    <property type="match status" value="1"/>
</dbReference>
<protein>
    <submittedName>
        <fullName evidence="2">Alpha/beta fold family hydrolase</fullName>
    </submittedName>
</protein>
<dbReference type="Proteomes" id="UP000024816">
    <property type="component" value="Unassembled WGS sequence"/>
</dbReference>
<name>A0A059FCW9_9PROT</name>
<dbReference type="Pfam" id="PF00561">
    <property type="entry name" value="Abhydrolase_1"/>
    <property type="match status" value="1"/>
</dbReference>
<dbReference type="OrthoDB" id="9785847at2"/>
<comment type="caution">
    <text evidence="2">The sequence shown here is derived from an EMBL/GenBank/DDBJ whole genome shotgun (WGS) entry which is preliminary data.</text>
</comment>
<dbReference type="PRINTS" id="PR00111">
    <property type="entry name" value="ABHYDROLASE"/>
</dbReference>
<dbReference type="eggNOG" id="COG2267">
    <property type="taxonomic scope" value="Bacteria"/>
</dbReference>
<dbReference type="RefSeq" id="WP_035580992.1">
    <property type="nucleotide sequence ID" value="NZ_ARYJ01000005.1"/>
</dbReference>
<dbReference type="STRING" id="1280952.HJA_08489"/>
<accession>A0A059FCW9</accession>
<keyword evidence="2" id="KW-0378">Hydrolase</keyword>
<dbReference type="PANTHER" id="PTHR43689:SF8">
    <property type="entry name" value="ALPHA_BETA-HYDROLASES SUPERFAMILY PROTEIN"/>
    <property type="match status" value="1"/>
</dbReference>
<dbReference type="PANTHER" id="PTHR43689">
    <property type="entry name" value="HYDROLASE"/>
    <property type="match status" value="1"/>
</dbReference>
<dbReference type="EMBL" id="ARYJ01000005">
    <property type="protein sequence ID" value="KCZ88391.1"/>
    <property type="molecule type" value="Genomic_DNA"/>
</dbReference>
<sequence length="331" mass="36044">MRRFLVVLLTFVAILAAGWFALQRADIGYDRLELVYANSDSRILPLENGLRVHYRDVGPRDAPAIVLVHGFSSSLHTWEPWVANLKRDYRVISLDLPGHGLTNCLESERIGTEQFVETVDAVTKSLGLDTFTLAGNSMGGGVAWAYALAHPSRLDGLVLVDASGWPENAQEEKSDPIVFKLLSNPVARRLMKNTDMTWLVRDGLRDSFANPDLATDDMVNRYTALARAPCHRDALMALTSGGKGRVWATKDALSGIDVPTLILHGEQDKLIPVAAARKFADAIPGAELVIYPDAGHLPQEELAAESAGDLRAFLAELNAPEPEAAEPTEDG</sequence>
<evidence type="ECO:0000259" key="1">
    <source>
        <dbReference type="Pfam" id="PF00561"/>
    </source>
</evidence>
<feature type="domain" description="AB hydrolase-1" evidence="1">
    <location>
        <begin position="63"/>
        <end position="301"/>
    </location>
</feature>
<organism evidence="2 3">
    <name type="scientific">Hyphomonas jannaschiana VP2</name>
    <dbReference type="NCBI Taxonomy" id="1280952"/>
    <lineage>
        <taxon>Bacteria</taxon>
        <taxon>Pseudomonadati</taxon>
        <taxon>Pseudomonadota</taxon>
        <taxon>Alphaproteobacteria</taxon>
        <taxon>Hyphomonadales</taxon>
        <taxon>Hyphomonadaceae</taxon>
        <taxon>Hyphomonas</taxon>
    </lineage>
</organism>
<gene>
    <name evidence="2" type="ORF">HJA_08489</name>
</gene>
<dbReference type="SUPFAM" id="SSF53474">
    <property type="entry name" value="alpha/beta-Hydrolases"/>
    <property type="match status" value="1"/>
</dbReference>
<evidence type="ECO:0000313" key="3">
    <source>
        <dbReference type="Proteomes" id="UP000024816"/>
    </source>
</evidence>
<dbReference type="GO" id="GO:0016787">
    <property type="term" value="F:hydrolase activity"/>
    <property type="evidence" value="ECO:0007669"/>
    <property type="project" value="UniProtKB-KW"/>
</dbReference>